<dbReference type="OrthoDB" id="7269965at2"/>
<dbReference type="GO" id="GO:0003824">
    <property type="term" value="F:catalytic activity"/>
    <property type="evidence" value="ECO:0007669"/>
    <property type="project" value="InterPro"/>
</dbReference>
<keyword evidence="2" id="KW-1185">Reference proteome</keyword>
<dbReference type="InterPro" id="IPR007439">
    <property type="entry name" value="Chemotax_Pase_CheZ"/>
</dbReference>
<name>A0A212R6X6_9PROT</name>
<dbReference type="Proteomes" id="UP000197065">
    <property type="component" value="Unassembled WGS sequence"/>
</dbReference>
<evidence type="ECO:0000313" key="1">
    <source>
        <dbReference type="EMBL" id="SNB67946.1"/>
    </source>
</evidence>
<dbReference type="GO" id="GO:0050920">
    <property type="term" value="P:regulation of chemotaxis"/>
    <property type="evidence" value="ECO:0007669"/>
    <property type="project" value="InterPro"/>
</dbReference>
<dbReference type="AlphaFoldDB" id="A0A212R6X6"/>
<dbReference type="Pfam" id="PF04344">
    <property type="entry name" value="CheZ"/>
    <property type="match status" value="1"/>
</dbReference>
<gene>
    <name evidence="1" type="ORF">SAMN07250955_10698</name>
</gene>
<dbReference type="SUPFAM" id="SSF75708">
    <property type="entry name" value="Chemotaxis phosphatase CheZ"/>
    <property type="match status" value="1"/>
</dbReference>
<reference evidence="1 2" key="1">
    <citation type="submission" date="2017-06" db="EMBL/GenBank/DDBJ databases">
        <authorList>
            <person name="Kim H.J."/>
            <person name="Triplett B.A."/>
        </authorList>
    </citation>
    <scope>NUCLEOTIDE SEQUENCE [LARGE SCALE GENOMIC DNA]</scope>
    <source>
        <strain evidence="1 2">B29T1</strain>
    </source>
</reference>
<sequence>MSDGLEIENLRHELAYMTGKIDDTMREISMIRHPMMSDDRVNAAVDELGAIVAATEVATGEILDVAEKLEETVPGAATSELTTRLFEACNFQDITGQRINKVMTLLRDIDGRLHSMIATLGEERLEQIPHEQVSGEAALLNGPAVTGALAQNSIDELFN</sequence>
<dbReference type="Gene3D" id="1.10.287.500">
    <property type="entry name" value="Helix hairpin bin"/>
    <property type="match status" value="1"/>
</dbReference>
<proteinExistence type="predicted"/>
<evidence type="ECO:0000313" key="2">
    <source>
        <dbReference type="Proteomes" id="UP000197065"/>
    </source>
</evidence>
<accession>A0A212R6X6</accession>
<dbReference type="RefSeq" id="WP_088561406.1">
    <property type="nucleotide sequence ID" value="NZ_FYEH01000006.1"/>
</dbReference>
<protein>
    <submittedName>
        <fullName evidence="1">Chemotaxis protein CheZ</fullName>
    </submittedName>
</protein>
<organism evidence="1 2">
    <name type="scientific">Arboricoccus pini</name>
    <dbReference type="NCBI Taxonomy" id="1963835"/>
    <lineage>
        <taxon>Bacteria</taxon>
        <taxon>Pseudomonadati</taxon>
        <taxon>Pseudomonadota</taxon>
        <taxon>Alphaproteobacteria</taxon>
        <taxon>Geminicoccales</taxon>
        <taxon>Geminicoccaceae</taxon>
        <taxon>Arboricoccus</taxon>
    </lineage>
</organism>
<dbReference type="GO" id="GO:0009288">
    <property type="term" value="C:bacterial-type flagellum"/>
    <property type="evidence" value="ECO:0007669"/>
    <property type="project" value="InterPro"/>
</dbReference>
<dbReference type="EMBL" id="FYEH01000006">
    <property type="protein sequence ID" value="SNB67946.1"/>
    <property type="molecule type" value="Genomic_DNA"/>
</dbReference>